<name>A0ACB5S9Z1_9PEZI</name>
<keyword evidence="1" id="KW-0418">Kinase</keyword>
<comment type="caution">
    <text evidence="1">The sequence shown here is derived from an EMBL/GenBank/DDBJ whole genome shotgun (WGS) entry which is preliminary data.</text>
</comment>
<organism evidence="1 2">
    <name type="scientific">Neofusicoccum parvum</name>
    <dbReference type="NCBI Taxonomy" id="310453"/>
    <lineage>
        <taxon>Eukaryota</taxon>
        <taxon>Fungi</taxon>
        <taxon>Dikarya</taxon>
        <taxon>Ascomycota</taxon>
        <taxon>Pezizomycotina</taxon>
        <taxon>Dothideomycetes</taxon>
        <taxon>Dothideomycetes incertae sedis</taxon>
        <taxon>Botryosphaeriales</taxon>
        <taxon>Botryosphaeriaceae</taxon>
        <taxon>Neofusicoccum</taxon>
    </lineage>
</organism>
<keyword evidence="1" id="KW-0808">Transferase</keyword>
<keyword evidence="2" id="KW-1185">Reference proteome</keyword>
<evidence type="ECO:0000313" key="1">
    <source>
        <dbReference type="EMBL" id="GME32372.1"/>
    </source>
</evidence>
<dbReference type="Proteomes" id="UP001165186">
    <property type="component" value="Unassembled WGS sequence"/>
</dbReference>
<accession>A0ACB5S9Z1</accession>
<protein>
    <submittedName>
        <fullName evidence="1">Mevalonate kinase protein</fullName>
    </submittedName>
</protein>
<dbReference type="EMBL" id="BSXG01000220">
    <property type="protein sequence ID" value="GME32372.1"/>
    <property type="molecule type" value="Genomic_DNA"/>
</dbReference>
<evidence type="ECO:0000313" key="2">
    <source>
        <dbReference type="Proteomes" id="UP001165186"/>
    </source>
</evidence>
<gene>
    <name evidence="1" type="primary">g3904</name>
    <name evidence="1" type="ORF">NpPPO83_00003904</name>
</gene>
<proteinExistence type="predicted"/>
<sequence length="514" mass="55966">MEFSLDRSQESEQMPQAMDSSSLRPAFMVSAPGKVIVYGEHAVVYGKAAIAAAISLRSYLRVTFLPKSNRIISLCSPDIDLDYTWNIDGLPWDTVVHNRWGQDCEFITTLDLNLVEDLQPHIKAISPNLPDRTRKIHQSAAFAFLYLFLLLGSQRGSDPCVYAVRSTIPVGAGLGSSASLAVCISTALLLQAGALKKPPHSNQPTRETETQINLINKWAFVAEMCIHGNPSGVDNTVSSGGKAVLYQKKDPLHPPVVIPLQRFPELPLLLVNTREPRNASKEIAKVRNLRDKYPLIVDRVLNAIGSTAESAYGLISAHDFDPKHVLAQQHLGDLLAINHALLASLGVSHPKLERVRELVEQLEIGWMKLTGAGGGGCAIVLPQPGVEIHNHHQSNKRGPGVSAATSAVTDELLETSKKLPRASSVQKVADLHQMLAEEGMEAFTTTLAGDGVGMLWPAVLRDASSGESSIETGHDRFMRLEGNDAIESLIGMYMTLSNGEAMVGCTDGWRFWKR</sequence>
<reference evidence="1" key="1">
    <citation type="submission" date="2024-09" db="EMBL/GenBank/DDBJ databases">
        <title>Draft Genome Sequences of Neofusicoccum parvum.</title>
        <authorList>
            <person name="Ashida A."/>
            <person name="Camagna M."/>
            <person name="Tanaka A."/>
            <person name="Takemoto D."/>
        </authorList>
    </citation>
    <scope>NUCLEOTIDE SEQUENCE</scope>
    <source>
        <strain evidence="1">PPO83</strain>
    </source>
</reference>